<evidence type="ECO:0000256" key="7">
    <source>
        <dbReference type="SAM" id="SignalP"/>
    </source>
</evidence>
<gene>
    <name evidence="9" type="ORF">SASPL_119377</name>
</gene>
<evidence type="ECO:0000256" key="1">
    <source>
        <dbReference type="ARBA" id="ARBA00004370"/>
    </source>
</evidence>
<reference evidence="9" key="1">
    <citation type="submission" date="2018-01" db="EMBL/GenBank/DDBJ databases">
        <authorList>
            <person name="Mao J.F."/>
        </authorList>
    </citation>
    <scope>NUCLEOTIDE SEQUENCE</scope>
    <source>
        <strain evidence="9">Huo1</strain>
        <tissue evidence="9">Leaf</tissue>
    </source>
</reference>
<comment type="subcellular location">
    <subcellularLocation>
        <location evidence="1">Membrane</location>
    </subcellularLocation>
</comment>
<evidence type="ECO:0000313" key="9">
    <source>
        <dbReference type="EMBL" id="KAG6417224.1"/>
    </source>
</evidence>
<keyword evidence="5 6" id="KW-0472">Membrane</keyword>
<dbReference type="OrthoDB" id="2419613at2759"/>
<evidence type="ECO:0000256" key="6">
    <source>
        <dbReference type="SAM" id="Phobius"/>
    </source>
</evidence>
<dbReference type="InterPro" id="IPR045265">
    <property type="entry name" value="AIR12_DOMON"/>
</dbReference>
<reference evidence="9" key="2">
    <citation type="submission" date="2020-08" db="EMBL/GenBank/DDBJ databases">
        <title>Plant Genome Project.</title>
        <authorList>
            <person name="Zhang R.-G."/>
        </authorList>
    </citation>
    <scope>NUCLEOTIDE SEQUENCE</scope>
    <source>
        <strain evidence="9">Huo1</strain>
        <tissue evidence="9">Leaf</tissue>
    </source>
</reference>
<protein>
    <recommendedName>
        <fullName evidence="8">DOMON domain-containing protein</fullName>
    </recommendedName>
</protein>
<evidence type="ECO:0000256" key="3">
    <source>
        <dbReference type="ARBA" id="ARBA00022729"/>
    </source>
</evidence>
<feature type="transmembrane region" description="Helical" evidence="6">
    <location>
        <begin position="223"/>
        <end position="242"/>
    </location>
</feature>
<keyword evidence="6" id="KW-0812">Transmembrane</keyword>
<dbReference type="Proteomes" id="UP000298416">
    <property type="component" value="Unassembled WGS sequence"/>
</dbReference>
<evidence type="ECO:0000256" key="2">
    <source>
        <dbReference type="ARBA" id="ARBA00022448"/>
    </source>
</evidence>
<keyword evidence="10" id="KW-1185">Reference proteome</keyword>
<dbReference type="InterPro" id="IPR005018">
    <property type="entry name" value="DOMON_domain"/>
</dbReference>
<evidence type="ECO:0000259" key="8">
    <source>
        <dbReference type="PROSITE" id="PS50836"/>
    </source>
</evidence>
<accession>A0A8X8ZV63</accession>
<feature type="chain" id="PRO_5036484621" description="DOMON domain-containing protein" evidence="7">
    <location>
        <begin position="20"/>
        <end position="243"/>
    </location>
</feature>
<keyword evidence="3 7" id="KW-0732">Signal</keyword>
<sequence>MAAASSSLLLLLLIAATAAALLSSPALSLTCESHQFPHRNLTFANCTDLPTLNASLHYYYDAAARTLSVAFTAAPASPRGWIAWGLNPSSTGMVGAQSLVAFAAANGSTVVNTYNITSYGPISESPISYGVLSKSAESSSSSGEITIFATLAMPHGSGAAVNQIWQVGSAVVDGVPAKHAFAPANLASKSTLRLDAAGEDGGAPAPSPGGGRGGNVNGGVRNWGSGLGLYGICVVIGVLIFGF</sequence>
<dbReference type="CDD" id="cd09629">
    <property type="entry name" value="DOMON_CIL1_like"/>
    <property type="match status" value="1"/>
</dbReference>
<dbReference type="PROSITE" id="PS50836">
    <property type="entry name" value="DOMON"/>
    <property type="match status" value="1"/>
</dbReference>
<dbReference type="Pfam" id="PF04526">
    <property type="entry name" value="DUF568"/>
    <property type="match status" value="1"/>
</dbReference>
<dbReference type="EMBL" id="PNBA02000007">
    <property type="protein sequence ID" value="KAG6417224.1"/>
    <property type="molecule type" value="Genomic_DNA"/>
</dbReference>
<evidence type="ECO:0000256" key="5">
    <source>
        <dbReference type="ARBA" id="ARBA00023136"/>
    </source>
</evidence>
<keyword evidence="6" id="KW-1133">Transmembrane helix</keyword>
<dbReference type="GO" id="GO:0016020">
    <property type="term" value="C:membrane"/>
    <property type="evidence" value="ECO:0007669"/>
    <property type="project" value="UniProtKB-SubCell"/>
</dbReference>
<proteinExistence type="predicted"/>
<evidence type="ECO:0000256" key="4">
    <source>
        <dbReference type="ARBA" id="ARBA00022982"/>
    </source>
</evidence>
<feature type="domain" description="DOMON" evidence="8">
    <location>
        <begin position="52"/>
        <end position="168"/>
    </location>
</feature>
<organism evidence="9">
    <name type="scientific">Salvia splendens</name>
    <name type="common">Scarlet sage</name>
    <dbReference type="NCBI Taxonomy" id="180675"/>
    <lineage>
        <taxon>Eukaryota</taxon>
        <taxon>Viridiplantae</taxon>
        <taxon>Streptophyta</taxon>
        <taxon>Embryophyta</taxon>
        <taxon>Tracheophyta</taxon>
        <taxon>Spermatophyta</taxon>
        <taxon>Magnoliopsida</taxon>
        <taxon>eudicotyledons</taxon>
        <taxon>Gunneridae</taxon>
        <taxon>Pentapetalae</taxon>
        <taxon>asterids</taxon>
        <taxon>lamiids</taxon>
        <taxon>Lamiales</taxon>
        <taxon>Lamiaceae</taxon>
        <taxon>Nepetoideae</taxon>
        <taxon>Mentheae</taxon>
        <taxon>Salviinae</taxon>
        <taxon>Salvia</taxon>
        <taxon>Salvia subgen. Calosphace</taxon>
        <taxon>core Calosphace</taxon>
    </lineage>
</organism>
<keyword evidence="2" id="KW-0813">Transport</keyword>
<feature type="signal peptide" evidence="7">
    <location>
        <begin position="1"/>
        <end position="19"/>
    </location>
</feature>
<name>A0A8X8ZV63_SALSN</name>
<evidence type="ECO:0000313" key="10">
    <source>
        <dbReference type="Proteomes" id="UP000298416"/>
    </source>
</evidence>
<dbReference type="PANTHER" id="PTHR23130">
    <property type="entry name" value="CYTOCHROME B561 AND DOMON DOMAIN-CONTAINING PROTEIN"/>
    <property type="match status" value="1"/>
</dbReference>
<dbReference type="AlphaFoldDB" id="A0A8X8ZV63"/>
<dbReference type="PANTHER" id="PTHR23130:SF157">
    <property type="entry name" value="AUXIN-INDUCED IN ROOT CULTURES PROTEIN 12"/>
    <property type="match status" value="1"/>
</dbReference>
<keyword evidence="4" id="KW-0249">Electron transport</keyword>
<comment type="caution">
    <text evidence="9">The sequence shown here is derived from an EMBL/GenBank/DDBJ whole genome shotgun (WGS) entry which is preliminary data.</text>
</comment>